<dbReference type="Gene3D" id="3.30.1370.110">
    <property type="match status" value="1"/>
</dbReference>
<dbReference type="PANTHER" id="PTHR46535:SF1">
    <property type="entry name" value="NEDD4-BINDING PROTEIN 2"/>
    <property type="match status" value="1"/>
</dbReference>
<dbReference type="GO" id="GO:0005634">
    <property type="term" value="C:nucleus"/>
    <property type="evidence" value="ECO:0007669"/>
    <property type="project" value="TreeGrafter"/>
</dbReference>
<feature type="compositionally biased region" description="Low complexity" evidence="1">
    <location>
        <begin position="96"/>
        <end position="108"/>
    </location>
</feature>
<evidence type="ECO:0000256" key="1">
    <source>
        <dbReference type="SAM" id="MobiDB-lite"/>
    </source>
</evidence>
<dbReference type="InterPro" id="IPR036063">
    <property type="entry name" value="Smr_dom_sf"/>
</dbReference>
<dbReference type="PROSITE" id="PS50828">
    <property type="entry name" value="SMR"/>
    <property type="match status" value="1"/>
</dbReference>
<protein>
    <recommendedName>
        <fullName evidence="2">Smr domain-containing protein</fullName>
    </recommendedName>
</protein>
<dbReference type="AlphaFoldDB" id="A0A6G1SLG0"/>
<organism evidence="3">
    <name type="scientific">Aceria tosichella</name>
    <name type="common">wheat curl mite</name>
    <dbReference type="NCBI Taxonomy" id="561515"/>
    <lineage>
        <taxon>Eukaryota</taxon>
        <taxon>Metazoa</taxon>
        <taxon>Ecdysozoa</taxon>
        <taxon>Arthropoda</taxon>
        <taxon>Chelicerata</taxon>
        <taxon>Arachnida</taxon>
        <taxon>Acari</taxon>
        <taxon>Acariformes</taxon>
        <taxon>Trombidiformes</taxon>
        <taxon>Prostigmata</taxon>
        <taxon>Eupodina</taxon>
        <taxon>Eriophyoidea</taxon>
        <taxon>Eriophyidae</taxon>
        <taxon>Eriophyinae</taxon>
        <taxon>Aceriini</taxon>
        <taxon>Aceria</taxon>
    </lineage>
</organism>
<sequence length="317" mass="35311">MAGTAHIPTSIDEKTRRRIQLDCLYDMFRDRIEENVIYIVYTENEGKIEATIDQLMSIAACSLTGYHFEPSCASAKLKDSDSIDATGRQIITKKNSTSTSRTSSPSSSGLIGNRPIASSSSSLSKTYSNSFTSNGLSTKSSDSGDSEKGDDEEVNGSDEHLDIDERIAKTQQSIEELLAEKASCHDKASQYLNKKMYNVTSYYSELSGHCRRMIETKTRKLIDLLLLKSENANTIDLHGLNPIQAKLVVSELLSIRQDQLSIDKQGETNIDIITGWGKHTVKTGQHRIRPTIVALLKDKGYHFYHLNKGALRVTIRR</sequence>
<dbReference type="InterPro" id="IPR002625">
    <property type="entry name" value="Smr_dom"/>
</dbReference>
<feature type="region of interest" description="Disordered" evidence="1">
    <location>
        <begin position="89"/>
        <end position="163"/>
    </location>
</feature>
<dbReference type="PANTHER" id="PTHR46535">
    <property type="entry name" value="NEDD4-BINDING PROTEIN 2"/>
    <property type="match status" value="1"/>
</dbReference>
<evidence type="ECO:0000313" key="3">
    <source>
        <dbReference type="EMBL" id="MDE51238.1"/>
    </source>
</evidence>
<dbReference type="SMART" id="SM00463">
    <property type="entry name" value="SMR"/>
    <property type="match status" value="1"/>
</dbReference>
<feature type="domain" description="Smr" evidence="2">
    <location>
        <begin position="235"/>
        <end position="316"/>
    </location>
</feature>
<reference evidence="3" key="1">
    <citation type="submission" date="2018-10" db="EMBL/GenBank/DDBJ databases">
        <title>Transcriptome assembly of Aceria tosichella (Wheat curl mite) Type 2.</title>
        <authorList>
            <person name="Scully E.D."/>
            <person name="Geib S.M."/>
            <person name="Palmer N.A."/>
            <person name="Gupta A.K."/>
            <person name="Sarath G."/>
            <person name="Tatineni S."/>
        </authorList>
    </citation>
    <scope>NUCLEOTIDE SEQUENCE</scope>
    <source>
        <strain evidence="3">LincolnNE</strain>
    </source>
</reference>
<evidence type="ECO:0000259" key="2">
    <source>
        <dbReference type="PROSITE" id="PS50828"/>
    </source>
</evidence>
<gene>
    <name evidence="3" type="ORF">g.20154</name>
</gene>
<dbReference type="GO" id="GO:0004519">
    <property type="term" value="F:endonuclease activity"/>
    <property type="evidence" value="ECO:0007669"/>
    <property type="project" value="TreeGrafter"/>
</dbReference>
<dbReference type="Gene3D" id="1.10.8.10">
    <property type="entry name" value="DNA helicase RuvA subunit, C-terminal domain"/>
    <property type="match status" value="1"/>
</dbReference>
<accession>A0A6G1SLG0</accession>
<dbReference type="SUPFAM" id="SSF160443">
    <property type="entry name" value="SMR domain-like"/>
    <property type="match status" value="1"/>
</dbReference>
<name>A0A6G1SLG0_9ACAR</name>
<dbReference type="InterPro" id="IPR052772">
    <property type="entry name" value="Endo/PolyKinase_Domain-Protein"/>
</dbReference>
<feature type="compositionally biased region" description="Low complexity" evidence="1">
    <location>
        <begin position="118"/>
        <end position="143"/>
    </location>
</feature>
<proteinExistence type="predicted"/>
<dbReference type="EMBL" id="GGYP01006467">
    <property type="protein sequence ID" value="MDE51238.1"/>
    <property type="molecule type" value="Transcribed_RNA"/>
</dbReference>